<dbReference type="RefSeq" id="WP_068811125.1">
    <property type="nucleotide sequence ID" value="NZ_BMIY01000015.1"/>
</dbReference>
<keyword evidence="1" id="KW-0472">Membrane</keyword>
<reference evidence="2" key="1">
    <citation type="journal article" date="2014" name="Int. J. Syst. Evol. Microbiol.">
        <title>Complete genome sequence of Corynebacterium casei LMG S-19264T (=DSM 44701T), isolated from a smear-ripened cheese.</title>
        <authorList>
            <consortium name="US DOE Joint Genome Institute (JGI-PGF)"/>
            <person name="Walter F."/>
            <person name="Albersmeier A."/>
            <person name="Kalinowski J."/>
            <person name="Ruckert C."/>
        </authorList>
    </citation>
    <scope>NUCLEOTIDE SEQUENCE</scope>
    <source>
        <strain evidence="2">CGMCC 1.15425</strain>
    </source>
</reference>
<dbReference type="OrthoDB" id="6121502at2"/>
<proteinExistence type="predicted"/>
<organism evidence="2 3">
    <name type="scientific">Pseudohongiella nitratireducens</name>
    <dbReference type="NCBI Taxonomy" id="1768907"/>
    <lineage>
        <taxon>Bacteria</taxon>
        <taxon>Pseudomonadati</taxon>
        <taxon>Pseudomonadota</taxon>
        <taxon>Gammaproteobacteria</taxon>
        <taxon>Pseudomonadales</taxon>
        <taxon>Pseudohongiellaceae</taxon>
        <taxon>Pseudohongiella</taxon>
    </lineage>
</organism>
<protein>
    <submittedName>
        <fullName evidence="2">Uncharacterized protein</fullName>
    </submittedName>
</protein>
<evidence type="ECO:0000313" key="3">
    <source>
        <dbReference type="Proteomes" id="UP000627715"/>
    </source>
</evidence>
<keyword evidence="3" id="KW-1185">Reference proteome</keyword>
<dbReference type="EMBL" id="BMIY01000015">
    <property type="protein sequence ID" value="GFZ83759.1"/>
    <property type="molecule type" value="Genomic_DNA"/>
</dbReference>
<accession>A0A916VJZ8</accession>
<comment type="caution">
    <text evidence="2">The sequence shown here is derived from an EMBL/GenBank/DDBJ whole genome shotgun (WGS) entry which is preliminary data.</text>
</comment>
<gene>
    <name evidence="2" type="ORF">GCM10011403_29170</name>
</gene>
<evidence type="ECO:0000256" key="1">
    <source>
        <dbReference type="SAM" id="Phobius"/>
    </source>
</evidence>
<evidence type="ECO:0000313" key="2">
    <source>
        <dbReference type="EMBL" id="GFZ83759.1"/>
    </source>
</evidence>
<dbReference type="Proteomes" id="UP000627715">
    <property type="component" value="Unassembled WGS sequence"/>
</dbReference>
<feature type="transmembrane region" description="Helical" evidence="1">
    <location>
        <begin position="85"/>
        <end position="105"/>
    </location>
</feature>
<name>A0A916VJZ8_9GAMM</name>
<feature type="transmembrane region" description="Helical" evidence="1">
    <location>
        <begin position="37"/>
        <end position="55"/>
    </location>
</feature>
<reference evidence="2" key="2">
    <citation type="submission" date="2020-09" db="EMBL/GenBank/DDBJ databases">
        <authorList>
            <person name="Sun Q."/>
            <person name="Zhou Y."/>
        </authorList>
    </citation>
    <scope>NUCLEOTIDE SEQUENCE</scope>
    <source>
        <strain evidence="2">CGMCC 1.15425</strain>
    </source>
</reference>
<feature type="transmembrane region" description="Helical" evidence="1">
    <location>
        <begin position="6"/>
        <end position="25"/>
    </location>
</feature>
<keyword evidence="1" id="KW-1133">Transmembrane helix</keyword>
<keyword evidence="1" id="KW-0812">Transmembrane</keyword>
<sequence length="112" mass="12346">MLDIYGYLTSWGVYLVAGTLCYILFYKATGKIPYKWLANPLRGIMLAVTFTPWYVAADSDLMAPALMVIALDMITLGGDAFIRAAVPLVLAIGLGIVLSLIWTIFRARAKRN</sequence>
<dbReference type="AlphaFoldDB" id="A0A916VJZ8"/>